<dbReference type="Gene3D" id="2.120.10.10">
    <property type="match status" value="1"/>
</dbReference>
<organism evidence="1 2">
    <name type="scientific">Larkinella punicea</name>
    <dbReference type="NCBI Taxonomy" id="2315727"/>
    <lineage>
        <taxon>Bacteria</taxon>
        <taxon>Pseudomonadati</taxon>
        <taxon>Bacteroidota</taxon>
        <taxon>Cytophagia</taxon>
        <taxon>Cytophagales</taxon>
        <taxon>Spirosomataceae</taxon>
        <taxon>Larkinella</taxon>
    </lineage>
</organism>
<comment type="caution">
    <text evidence="1">The sequence shown here is derived from an EMBL/GenBank/DDBJ whole genome shotgun (WGS) entry which is preliminary data.</text>
</comment>
<protein>
    <submittedName>
        <fullName evidence="1">Exo-alpha-sialidase</fullName>
    </submittedName>
</protein>
<name>A0A368JKP8_9BACT</name>
<evidence type="ECO:0000313" key="2">
    <source>
        <dbReference type="Proteomes" id="UP000253383"/>
    </source>
</evidence>
<dbReference type="EMBL" id="QOWE01000022">
    <property type="protein sequence ID" value="RCR67133.1"/>
    <property type="molecule type" value="Genomic_DNA"/>
</dbReference>
<dbReference type="OrthoDB" id="847524at2"/>
<accession>A0A368JKP8</accession>
<dbReference type="CDD" id="cd15482">
    <property type="entry name" value="Sialidase_non-viral"/>
    <property type="match status" value="1"/>
</dbReference>
<dbReference type="InterPro" id="IPR036278">
    <property type="entry name" value="Sialidase_sf"/>
</dbReference>
<evidence type="ECO:0000313" key="1">
    <source>
        <dbReference type="EMBL" id="RCR67133.1"/>
    </source>
</evidence>
<proteinExistence type="predicted"/>
<dbReference type="SUPFAM" id="SSF50939">
    <property type="entry name" value="Sialidases"/>
    <property type="match status" value="1"/>
</dbReference>
<sequence>MPVIIADRKGAIHLVFGRNDTVFYASSVDKGKSFSRPVPVAHLPKLVLGATRGPQIAVTDKTVLITAMNQTGNVMAYSMTRASRKWSPAVQINDQPEIAKEGFHAIAGSDDGPFYAVWLDLRGDNHNKIVGSRSTDGGRTWTANQVIYQSPDQTVCECCRVSVAAKGNHVYVMFRNSVNGSRDLYIAGSKDGGKKFLPSQKLGTGTWKLKACPMDGGGIALTKDGQPITVWRRESSLYQCRPGESELLLGQGKNVAIAAVADHWATTWQKDGVIFIQPVNQKPIEVGKGQTPSIAFAGSVMVCTWESEKQVKVASIAL</sequence>
<dbReference type="Proteomes" id="UP000253383">
    <property type="component" value="Unassembled WGS sequence"/>
</dbReference>
<reference evidence="1 2" key="1">
    <citation type="submission" date="2018-07" db="EMBL/GenBank/DDBJ databases">
        <title>Genome analysis of Larkinella rosea.</title>
        <authorList>
            <person name="Zhou Z."/>
            <person name="Wang G."/>
        </authorList>
    </citation>
    <scope>NUCLEOTIDE SEQUENCE [LARGE SCALE GENOMIC DNA]</scope>
    <source>
        <strain evidence="2">zzj9</strain>
    </source>
</reference>
<dbReference type="AlphaFoldDB" id="A0A368JKP8"/>
<keyword evidence="2" id="KW-1185">Reference proteome</keyword>
<gene>
    <name evidence="1" type="ORF">DUE52_23940</name>
</gene>